<evidence type="ECO:0000259" key="2">
    <source>
        <dbReference type="Pfam" id="PF12234"/>
    </source>
</evidence>
<dbReference type="GeneID" id="17088266"/>
<dbReference type="InterPro" id="IPR052208">
    <property type="entry name" value="DmX-like/RAVE_component"/>
</dbReference>
<dbReference type="RefSeq" id="XP_005705995.1">
    <property type="nucleotide sequence ID" value="XM_005705938.1"/>
</dbReference>
<proteinExistence type="predicted"/>
<dbReference type="Gramene" id="EME29475">
    <property type="protein sequence ID" value="EME29475"/>
    <property type="gene ID" value="Gasu_31160"/>
</dbReference>
<dbReference type="InterPro" id="IPR015943">
    <property type="entry name" value="WD40/YVTN_repeat-like_dom_sf"/>
</dbReference>
<sequence>MSTSGLLLASKATLERNGYDLFYCDFEPCLVYASWKHLIFVNLRNRSCTIPAYYCPSTIVCLAVCHSTFQIAVALEEGSVLVLHKSNKGWRWQLRYSLKFISNTGSDEMLPVVRQLSWSGKRLAAFGNGLVIWQWSEDSSKNIWSSQENEIWEKEHSSSVEVLLDWTVEQLGIVAYHGKLSPDGKFFAVAGWKSRKILVWRIDSVIELLKNQSEMPKSPRNWRGRRHSTSGFSPSITNLLHVMSESCETLGPSELEVGDSGIQHLEWKSFGMGRNALLTVDGDGTFRIWSKIAHSRRTGGLHWMKQVLRAPHVAGKRNISTAGFLLWKDYYCQAEEAVMDPLWSVIVRDWLGFKLSRTIHFIIRTVGSCSHLWRVRGLDDLPFVGFARLEALRDDSILEHKGLLVPLETKTMALNVYQTNLPIEPELVYERALRLRYPSSPPSVIDSVSCHRSRYYTFGLQYNCIQISDSADMIQSQAPLGISFGHIGNIECIQSSGMKRQVPSFQKDVFPKVWILSTSYSPYEHWVWNAADDNLCMIVPVARLFSYRTCFLVSPFQLGRTLKEPMAGKHLLVAVDTCPPRMCLFGLSHQRKCSVVTIHKDFYNILWNTNLVILHSYWCHENGREVLQVWIFVTNCVYRLKISVQETVSNMFEWDLFENECACALGTEGDGYFYLYLVKKYELKIFRKKIMLNDIDDWIMMWSFSLEPEDGSCIKNMTLNSLGNLLAVLYSNNRHRTWIRLGDYPCGKWTPFYTSDDIVDDKEIELRRFRWIRDTKDACWYLCWELWLTNTCRFISYCYANSEVSLYKGKEKLKDRGIHDLSMKTTGEQDCWLEYCNHQIFMHIEEHPKESMDWLNPDSSLFCFCLFHRWDCLLFHLHSVIFSMANIFSTTIYKSDQSNRVQKLSKLFYWTRLLCYYFQPTLSNHFATTSVEYGYNGFSDITSAKAYFQEALSYLVKDENDDNLLNLQWKMKWKHWLSCYWLLWKRELPLDSMALKFLMISKAWYEKAPECSILPLSIVLLACVSDCDKLLFEILFQSEEWTSCCDNTTRGDKQSFDSLWYFYRYYGVGYWVSRREDLTQIVDTCARASFQHQQNPMDTCLWYVLLGRTKSLAMLFKVKGMKRLWEFFSGDFDNSEMQIKAKKNAYVTLARHQIELSSALFILAGEKLEGLKLLLFRLRDISLFLVASRLLFDWEDNNQRCQILELLNSNDVLEKEEMILLEIWIAFQSRTLDLWKIERHEYNTILQTPLLLHSTAKVSDFLQNMARIDLSPSSWMTFWMLQQIGYVYFQKSNTRKLQSKQPLTYPCLLKEYGKQWFSCDPIFSLGCFYSVTEMTEISLETLLDDEERLELLWYHFVSCLAELTSEELKEYKSVCYDLWKKLPLRFHQPSLFPFVWICNEIRQWKNIEKTPKVLRLLSFLWCEREWIGLEACLDNEWKRDWWCKWLSSWNGILRKLVKLCIEDLASGRFLPNSSSFVAISNTMESLKPMNYFSFDFNLWKATQAVYNYYRWMMDILSVMEEQIFHVEALLKLLFNCPSLRFPSEAKQSKVEAGVMIGDLRRVVSSHTLRPNSDGSQSVWTSEEASWMPSFSSFKACMENDVKRQAILYLLKQTISIYIFTQWRLLLIHNKNQNDENELVDVEFKAQSIVEGFYKDWAQKRYPLTTYNHSSSIRRDSLYQLWSFLYQRDASCRRLLEEGWLVLEGIRQGSLEKATISNRVYGLLKQENWDRESYPHILSQYNSFCLWKGDKDEAVRSLCLSSDDPCWIAVATLGGLMDISVPYSKLQQISSKPSLHRSSSVSTFPGGNDRDDTKIETSERIWKYAGQVACVTADPVRQKYASGHMEGTIKLWNFGQSSCLGQWKVPNVGRVSSLAFSSFGERLVACHATGQLVIWDEPFLAVGRSTVASPLIIEAFGKRRASQAIFLDDRNLIGVVGSPQGPIASGSSLRIYDIRSPHYDIRPEWTCKVNHGKESRCILILEDRTKVVTGGMDGSISIVDIRMRHCVAELASVHRGEIQTLGIETNRGRAIFSGCSCGEGKLWDSRTMKCLDTIRIVQRKSSLSLTEWNPWRTSSLAHRGILTSCLTDTCLLVGCADGSLRLWGKGWSQLSKGQS</sequence>
<dbReference type="GO" id="GO:0007035">
    <property type="term" value="P:vacuolar acidification"/>
    <property type="evidence" value="ECO:0007669"/>
    <property type="project" value="TreeGrafter"/>
</dbReference>
<evidence type="ECO:0000256" key="1">
    <source>
        <dbReference type="SAM" id="MobiDB-lite"/>
    </source>
</evidence>
<accession>M2WZG7</accession>
<feature type="domain" description="RAVE complex protein Rav1 C-terminal" evidence="2">
    <location>
        <begin position="1058"/>
        <end position="1193"/>
    </location>
</feature>
<dbReference type="Pfam" id="PF12234">
    <property type="entry name" value="Rav1p_C"/>
    <property type="match status" value="1"/>
</dbReference>
<dbReference type="InterPro" id="IPR036322">
    <property type="entry name" value="WD40_repeat_dom_sf"/>
</dbReference>
<dbReference type="KEGG" id="gsl:Gasu_31160"/>
<organism evidence="3 4">
    <name type="scientific">Galdieria sulphuraria</name>
    <name type="common">Red alga</name>
    <dbReference type="NCBI Taxonomy" id="130081"/>
    <lineage>
        <taxon>Eukaryota</taxon>
        <taxon>Rhodophyta</taxon>
        <taxon>Bangiophyceae</taxon>
        <taxon>Galdieriales</taxon>
        <taxon>Galdieriaceae</taxon>
        <taxon>Galdieria</taxon>
    </lineage>
</organism>
<dbReference type="eggNOG" id="KOG1064">
    <property type="taxonomic scope" value="Eukaryota"/>
</dbReference>
<name>M2WZG7_GALSU</name>
<evidence type="ECO:0000313" key="3">
    <source>
        <dbReference type="EMBL" id="EME29475.1"/>
    </source>
</evidence>
<protein>
    <submittedName>
        <fullName evidence="3">Transducin family protein / WD-40 repeat family protein</fullName>
    </submittedName>
</protein>
<dbReference type="InterPro" id="IPR001680">
    <property type="entry name" value="WD40_rpt"/>
</dbReference>
<dbReference type="Gene3D" id="2.130.10.10">
    <property type="entry name" value="YVTN repeat-like/Quinoprotein amine dehydrogenase"/>
    <property type="match status" value="3"/>
</dbReference>
<gene>
    <name evidence="3" type="ORF">Gasu_31160</name>
</gene>
<dbReference type="Proteomes" id="UP000030680">
    <property type="component" value="Unassembled WGS sequence"/>
</dbReference>
<keyword evidence="4" id="KW-1185">Reference proteome</keyword>
<dbReference type="GO" id="GO:0043291">
    <property type="term" value="C:RAVE complex"/>
    <property type="evidence" value="ECO:0007669"/>
    <property type="project" value="TreeGrafter"/>
</dbReference>
<dbReference type="SUPFAM" id="SSF50978">
    <property type="entry name" value="WD40 repeat-like"/>
    <property type="match status" value="2"/>
</dbReference>
<dbReference type="Pfam" id="PF00400">
    <property type="entry name" value="WD40"/>
    <property type="match status" value="1"/>
</dbReference>
<dbReference type="InterPro" id="IPR022033">
    <property type="entry name" value="Rav1p_C"/>
</dbReference>
<dbReference type="EMBL" id="KB454508">
    <property type="protein sequence ID" value="EME29475.1"/>
    <property type="molecule type" value="Genomic_DNA"/>
</dbReference>
<feature type="region of interest" description="Disordered" evidence="1">
    <location>
        <begin position="1793"/>
        <end position="1812"/>
    </location>
</feature>
<reference evidence="4" key="1">
    <citation type="journal article" date="2013" name="Science">
        <title>Gene transfer from bacteria and archaea facilitated evolution of an extremophilic eukaryote.</title>
        <authorList>
            <person name="Schonknecht G."/>
            <person name="Chen W.H."/>
            <person name="Ternes C.M."/>
            <person name="Barbier G.G."/>
            <person name="Shrestha R.P."/>
            <person name="Stanke M."/>
            <person name="Brautigam A."/>
            <person name="Baker B.J."/>
            <person name="Banfield J.F."/>
            <person name="Garavito R.M."/>
            <person name="Carr K."/>
            <person name="Wilkerson C."/>
            <person name="Rensing S.A."/>
            <person name="Gagneul D."/>
            <person name="Dickenson N.E."/>
            <person name="Oesterhelt C."/>
            <person name="Lercher M.J."/>
            <person name="Weber A.P."/>
        </authorList>
    </citation>
    <scope>NUCLEOTIDE SEQUENCE [LARGE SCALE GENOMIC DNA]</scope>
    <source>
        <strain evidence="4">074W</strain>
    </source>
</reference>
<dbReference type="OrthoDB" id="4612at2759"/>
<evidence type="ECO:0000313" key="4">
    <source>
        <dbReference type="Proteomes" id="UP000030680"/>
    </source>
</evidence>
<dbReference type="STRING" id="130081.M2WZG7"/>
<dbReference type="PANTHER" id="PTHR13950:SF9">
    <property type="entry name" value="RABCONNECTIN-3A"/>
    <property type="match status" value="1"/>
</dbReference>
<feature type="compositionally biased region" description="Polar residues" evidence="1">
    <location>
        <begin position="1793"/>
        <end position="1804"/>
    </location>
</feature>
<dbReference type="SMART" id="SM00320">
    <property type="entry name" value="WD40"/>
    <property type="match status" value="7"/>
</dbReference>
<dbReference type="PANTHER" id="PTHR13950">
    <property type="entry name" value="RABCONNECTIN-RELATED"/>
    <property type="match status" value="1"/>
</dbReference>